<feature type="region of interest" description="Disordered" evidence="10">
    <location>
        <begin position="529"/>
        <end position="569"/>
    </location>
</feature>
<comment type="caution">
    <text evidence="11">The sequence shown here is derived from an EMBL/GenBank/DDBJ whole genome shotgun (WGS) entry which is preliminary data.</text>
</comment>
<organism evidence="11 12">
    <name type="scientific">Chaetomium fimeti</name>
    <dbReference type="NCBI Taxonomy" id="1854472"/>
    <lineage>
        <taxon>Eukaryota</taxon>
        <taxon>Fungi</taxon>
        <taxon>Dikarya</taxon>
        <taxon>Ascomycota</taxon>
        <taxon>Pezizomycotina</taxon>
        <taxon>Sordariomycetes</taxon>
        <taxon>Sordariomycetidae</taxon>
        <taxon>Sordariales</taxon>
        <taxon>Chaetomiaceae</taxon>
        <taxon>Chaetomium</taxon>
    </lineage>
</organism>
<dbReference type="Proteomes" id="UP001278766">
    <property type="component" value="Unassembled WGS sequence"/>
</dbReference>
<feature type="compositionally biased region" description="Basic and acidic residues" evidence="10">
    <location>
        <begin position="174"/>
        <end position="191"/>
    </location>
</feature>
<feature type="compositionally biased region" description="Basic and acidic residues" evidence="10">
    <location>
        <begin position="530"/>
        <end position="547"/>
    </location>
</feature>
<evidence type="ECO:0000256" key="3">
    <source>
        <dbReference type="ARBA" id="ARBA00022552"/>
    </source>
</evidence>
<comment type="function">
    <text evidence="9">S-adenosyl-L-methionine-dependent methyltransferase that specifically methylates the N(1) position of adenine in helix 25.1 in 25S rRNA. Required both for ribosomal 40S and 60S subunits biogenesis. Required for efficient pre-rRNA cleavage at site A2.</text>
</comment>
<evidence type="ECO:0000256" key="9">
    <source>
        <dbReference type="RuleBase" id="RU365074"/>
    </source>
</evidence>
<dbReference type="InterPro" id="IPR029063">
    <property type="entry name" value="SAM-dependent_MTases_sf"/>
</dbReference>
<keyword evidence="7 9" id="KW-0539">Nucleus</keyword>
<evidence type="ECO:0000256" key="1">
    <source>
        <dbReference type="ARBA" id="ARBA00004604"/>
    </source>
</evidence>
<keyword evidence="4 9" id="KW-0489">Methyltransferase</keyword>
<reference evidence="11" key="2">
    <citation type="submission" date="2023-06" db="EMBL/GenBank/DDBJ databases">
        <authorList>
            <consortium name="Lawrence Berkeley National Laboratory"/>
            <person name="Haridas S."/>
            <person name="Hensen N."/>
            <person name="Bonometti L."/>
            <person name="Westerberg I."/>
            <person name="Brannstrom I.O."/>
            <person name="Guillou S."/>
            <person name="Cros-Aarteil S."/>
            <person name="Calhoun S."/>
            <person name="Kuo A."/>
            <person name="Mondo S."/>
            <person name="Pangilinan J."/>
            <person name="Riley R."/>
            <person name="Labutti K."/>
            <person name="Andreopoulos B."/>
            <person name="Lipzen A."/>
            <person name="Chen C."/>
            <person name="Yanf M."/>
            <person name="Daum C."/>
            <person name="Ng V."/>
            <person name="Clum A."/>
            <person name="Steindorff A."/>
            <person name="Ohm R."/>
            <person name="Martin F."/>
            <person name="Silar P."/>
            <person name="Natvig D."/>
            <person name="Lalanne C."/>
            <person name="Gautier V."/>
            <person name="Ament-Velasquez S.L."/>
            <person name="Kruys A."/>
            <person name="Hutchinson M.I."/>
            <person name="Powell A.J."/>
            <person name="Barry K."/>
            <person name="Miller A.N."/>
            <person name="Grigoriev I.V."/>
            <person name="Debuchy R."/>
            <person name="Gladieux P."/>
            <person name="Thoren M.H."/>
            <person name="Johannesson H."/>
        </authorList>
    </citation>
    <scope>NUCLEOTIDE SEQUENCE</scope>
    <source>
        <strain evidence="11">CBS 168.71</strain>
    </source>
</reference>
<dbReference type="GeneID" id="87838304"/>
<dbReference type="FunFam" id="1.10.10.2150:FF:000001">
    <property type="entry name" value="Ribosomal RNA-processing protein 8"/>
    <property type="match status" value="1"/>
</dbReference>
<reference evidence="11" key="1">
    <citation type="journal article" date="2023" name="Mol. Phylogenet. Evol.">
        <title>Genome-scale phylogeny and comparative genomics of the fungal order Sordariales.</title>
        <authorList>
            <person name="Hensen N."/>
            <person name="Bonometti L."/>
            <person name="Westerberg I."/>
            <person name="Brannstrom I.O."/>
            <person name="Guillou S."/>
            <person name="Cros-Aarteil S."/>
            <person name="Calhoun S."/>
            <person name="Haridas S."/>
            <person name="Kuo A."/>
            <person name="Mondo S."/>
            <person name="Pangilinan J."/>
            <person name="Riley R."/>
            <person name="LaButti K."/>
            <person name="Andreopoulos B."/>
            <person name="Lipzen A."/>
            <person name="Chen C."/>
            <person name="Yan M."/>
            <person name="Daum C."/>
            <person name="Ng V."/>
            <person name="Clum A."/>
            <person name="Steindorff A."/>
            <person name="Ohm R.A."/>
            <person name="Martin F."/>
            <person name="Silar P."/>
            <person name="Natvig D.O."/>
            <person name="Lalanne C."/>
            <person name="Gautier V."/>
            <person name="Ament-Velasquez S.L."/>
            <person name="Kruys A."/>
            <person name="Hutchinson M.I."/>
            <person name="Powell A.J."/>
            <person name="Barry K."/>
            <person name="Miller A.N."/>
            <person name="Grigoriev I.V."/>
            <person name="Debuchy R."/>
            <person name="Gladieux P."/>
            <person name="Hiltunen Thoren M."/>
            <person name="Johannesson H."/>
        </authorList>
    </citation>
    <scope>NUCLEOTIDE SEQUENCE</scope>
    <source>
        <strain evidence="11">CBS 168.71</strain>
    </source>
</reference>
<dbReference type="Gene3D" id="1.10.10.2150">
    <property type="entry name" value="Ribosomal RNA-processing protein 8, N-terminal domain"/>
    <property type="match status" value="1"/>
</dbReference>
<keyword evidence="12" id="KW-1185">Reference proteome</keyword>
<dbReference type="CDD" id="cd02440">
    <property type="entry name" value="AdoMet_MTases"/>
    <property type="match status" value="1"/>
</dbReference>
<dbReference type="PANTHER" id="PTHR12787:SF0">
    <property type="entry name" value="RIBOSOMAL RNA-PROCESSING PROTEIN 8"/>
    <property type="match status" value="1"/>
</dbReference>
<evidence type="ECO:0000256" key="2">
    <source>
        <dbReference type="ARBA" id="ARBA00006301"/>
    </source>
</evidence>
<dbReference type="Gene3D" id="3.40.50.150">
    <property type="entry name" value="Vaccinia Virus protein VP39"/>
    <property type="match status" value="1"/>
</dbReference>
<evidence type="ECO:0000256" key="6">
    <source>
        <dbReference type="ARBA" id="ARBA00022691"/>
    </source>
</evidence>
<comment type="subcellular location">
    <subcellularLocation>
        <location evidence="1 9">Nucleus</location>
        <location evidence="1 9">Nucleolus</location>
    </subcellularLocation>
</comment>
<evidence type="ECO:0000313" key="11">
    <source>
        <dbReference type="EMBL" id="KAK3292310.1"/>
    </source>
</evidence>
<dbReference type="SUPFAM" id="SSF53335">
    <property type="entry name" value="S-adenosyl-L-methionine-dependent methyltransferases"/>
    <property type="match status" value="1"/>
</dbReference>
<evidence type="ECO:0000256" key="5">
    <source>
        <dbReference type="ARBA" id="ARBA00022679"/>
    </source>
</evidence>
<evidence type="ECO:0000256" key="8">
    <source>
        <dbReference type="ARBA" id="ARBA00076672"/>
    </source>
</evidence>
<feature type="compositionally biased region" description="Basic and acidic residues" evidence="10">
    <location>
        <begin position="107"/>
        <end position="116"/>
    </location>
</feature>
<dbReference type="InterPro" id="IPR042036">
    <property type="entry name" value="RRP8_N"/>
</dbReference>
<feature type="compositionally biased region" description="Basic and acidic residues" evidence="10">
    <location>
        <begin position="554"/>
        <end position="567"/>
    </location>
</feature>
<keyword evidence="6 9" id="KW-0949">S-adenosyl-L-methionine</keyword>
<dbReference type="PANTHER" id="PTHR12787">
    <property type="entry name" value="RIBOSOMAL RNA-PROCESSING PROTEIN 8"/>
    <property type="match status" value="1"/>
</dbReference>
<dbReference type="EC" id="2.1.1.-" evidence="9"/>
<accession>A0AAE0LPB9</accession>
<evidence type="ECO:0000256" key="7">
    <source>
        <dbReference type="ARBA" id="ARBA00023242"/>
    </source>
</evidence>
<name>A0AAE0LPB9_9PEZI</name>
<keyword evidence="5 9" id="KW-0808">Transferase</keyword>
<dbReference type="GO" id="GO:0016433">
    <property type="term" value="F:rRNA (adenine) methyltransferase activity"/>
    <property type="evidence" value="ECO:0007669"/>
    <property type="project" value="TreeGrafter"/>
</dbReference>
<evidence type="ECO:0000256" key="10">
    <source>
        <dbReference type="SAM" id="MobiDB-lite"/>
    </source>
</evidence>
<evidence type="ECO:0000313" key="12">
    <source>
        <dbReference type="Proteomes" id="UP001278766"/>
    </source>
</evidence>
<dbReference type="EMBL" id="JAUEPN010000007">
    <property type="protein sequence ID" value="KAK3292310.1"/>
    <property type="molecule type" value="Genomic_DNA"/>
</dbReference>
<gene>
    <name evidence="11" type="ORF">B0H64DRAFT_347054</name>
</gene>
<feature type="compositionally biased region" description="Basic and acidic residues" evidence="10">
    <location>
        <begin position="54"/>
        <end position="63"/>
    </location>
</feature>
<keyword evidence="3 9" id="KW-0698">rRNA processing</keyword>
<dbReference type="InterPro" id="IPR007823">
    <property type="entry name" value="RRP8"/>
</dbReference>
<feature type="compositionally biased region" description="Basic residues" evidence="10">
    <location>
        <begin position="117"/>
        <end position="127"/>
    </location>
</feature>
<comment type="similarity">
    <text evidence="2 9">Belongs to the methyltransferase superfamily. RRP8 family.</text>
</comment>
<dbReference type="GO" id="GO:0042273">
    <property type="term" value="P:ribosomal large subunit biogenesis"/>
    <property type="evidence" value="ECO:0007669"/>
    <property type="project" value="TreeGrafter"/>
</dbReference>
<sequence length="582" mass="63393">MFPVKGLSISAEKLKSETGVPAPSAPSAPKPKPAKKRKRPGQTGNVTAENLADLWEKVIEHKGPSVSGANKTQPRKDNKRQKKEHETAAASNPEDEDGTAQIGSKEPQNESGDKPGKKQKKKDKKEKRGSLTATTQPAEEDEDEWNGIDDEEGPSGAVQEVKEKTDRKTKKQKAGGDSKDNAKPIDKKPKSDAAAPPSAPPTSTAPKLTPLQASMREKLVSARFRHLNETLYTRPSAEAFQLFQDSPEMFTEYHEGFRRQVDVWPENPVDGYIADLKSRAKVRFQPRNPNGPVTAAQLPLPKMHSTKTCTVADLGCGDAKLATALQPVARKLHLDIRSFDLQTGGSALVTRADIANLPLADGSVDVAIFCLALMGTNWLSFVEEAYRVLRWRGELWVAEIKSRFANPAAAASHRSKVVAHSVGNRKKPSAAATKQAKAAAAEEEEEAAQLAELAVQVDGADARGGRQQQQQQQQQETDIGAFVEALRKRGFLLSRDLGEGAVDMSNRMFVRMHFVKAAPAIRGKCAAPGAEEKAASQGERKWTDGKGRTVQKKKFLDDDRDGDREGDGNEAAVLKPCVYKIR</sequence>
<feature type="compositionally biased region" description="Low complexity" evidence="10">
    <location>
        <begin position="192"/>
        <end position="211"/>
    </location>
</feature>
<dbReference type="GO" id="GO:0005730">
    <property type="term" value="C:nucleolus"/>
    <property type="evidence" value="ECO:0007669"/>
    <property type="project" value="UniProtKB-SubCell"/>
</dbReference>
<feature type="compositionally biased region" description="Acidic residues" evidence="10">
    <location>
        <begin position="138"/>
        <end position="153"/>
    </location>
</feature>
<feature type="region of interest" description="Disordered" evidence="10">
    <location>
        <begin position="1"/>
        <end position="211"/>
    </location>
</feature>
<dbReference type="Pfam" id="PF05148">
    <property type="entry name" value="Methyltransf_8"/>
    <property type="match status" value="1"/>
</dbReference>
<dbReference type="RefSeq" id="XP_062655824.1">
    <property type="nucleotide sequence ID" value="XM_062801356.1"/>
</dbReference>
<evidence type="ECO:0000256" key="4">
    <source>
        <dbReference type="ARBA" id="ARBA00022603"/>
    </source>
</evidence>
<proteinExistence type="inferred from homology"/>
<protein>
    <recommendedName>
        <fullName evidence="8 9">Ribosomal RNA-processing protein 8</fullName>
        <ecNumber evidence="9">2.1.1.-</ecNumber>
    </recommendedName>
</protein>
<dbReference type="AlphaFoldDB" id="A0AAE0LPB9"/>